<feature type="compositionally biased region" description="Basic residues" evidence="3">
    <location>
        <begin position="31"/>
        <end position="59"/>
    </location>
</feature>
<sequence>MGETEEPPRKRGRPAKPDSEKKKKPVSPGPKKGRGRPKGSKNKPKKVTPKPKGAKRGRSVKAAAEEETE</sequence>
<dbReference type="GO" id="GO:0006355">
    <property type="term" value="P:regulation of DNA-templated transcription"/>
    <property type="evidence" value="ECO:0007669"/>
    <property type="project" value="InterPro"/>
</dbReference>
<accession>A0A5N5TNM4</accession>
<dbReference type="InterPro" id="IPR000116">
    <property type="entry name" value="HMGA"/>
</dbReference>
<protein>
    <submittedName>
        <fullName evidence="4">Uncharacterized protein</fullName>
    </submittedName>
</protein>
<evidence type="ECO:0000256" key="3">
    <source>
        <dbReference type="SAM" id="MobiDB-lite"/>
    </source>
</evidence>
<proteinExistence type="predicted"/>
<keyword evidence="2" id="KW-0238">DNA-binding</keyword>
<keyword evidence="5" id="KW-1185">Reference proteome</keyword>
<dbReference type="GO" id="GO:0005634">
    <property type="term" value="C:nucleus"/>
    <property type="evidence" value="ECO:0007669"/>
    <property type="project" value="InterPro"/>
</dbReference>
<name>A0A5N5TNM4_9CRUS</name>
<gene>
    <name evidence="4" type="ORF">Anas_01174</name>
</gene>
<dbReference type="GO" id="GO:0000785">
    <property type="term" value="C:chromatin"/>
    <property type="evidence" value="ECO:0007669"/>
    <property type="project" value="InterPro"/>
</dbReference>
<dbReference type="AlphaFoldDB" id="A0A5N5TNM4"/>
<evidence type="ECO:0000256" key="2">
    <source>
        <dbReference type="ARBA" id="ARBA00023125"/>
    </source>
</evidence>
<evidence type="ECO:0000313" key="5">
    <source>
        <dbReference type="Proteomes" id="UP000326759"/>
    </source>
</evidence>
<dbReference type="PRINTS" id="PR00930">
    <property type="entry name" value="HIGHMOBLTYIY"/>
</dbReference>
<evidence type="ECO:0000313" key="4">
    <source>
        <dbReference type="EMBL" id="KAB7507784.1"/>
    </source>
</evidence>
<keyword evidence="1" id="KW-0677">Repeat</keyword>
<dbReference type="EMBL" id="SEYY01000215">
    <property type="protein sequence ID" value="KAB7507784.1"/>
    <property type="molecule type" value="Genomic_DNA"/>
</dbReference>
<dbReference type="GO" id="GO:0003677">
    <property type="term" value="F:DNA binding"/>
    <property type="evidence" value="ECO:0007669"/>
    <property type="project" value="UniProtKB-KW"/>
</dbReference>
<evidence type="ECO:0000256" key="1">
    <source>
        <dbReference type="ARBA" id="ARBA00022737"/>
    </source>
</evidence>
<dbReference type="SMART" id="SM00384">
    <property type="entry name" value="AT_hook"/>
    <property type="match status" value="3"/>
</dbReference>
<feature type="region of interest" description="Disordered" evidence="3">
    <location>
        <begin position="1"/>
        <end position="69"/>
    </location>
</feature>
<comment type="caution">
    <text evidence="4">The sequence shown here is derived from an EMBL/GenBank/DDBJ whole genome shotgun (WGS) entry which is preliminary data.</text>
</comment>
<reference evidence="4 5" key="1">
    <citation type="journal article" date="2019" name="PLoS Biol.">
        <title>Sex chromosomes control vertical transmission of feminizing Wolbachia symbionts in an isopod.</title>
        <authorList>
            <person name="Becking T."/>
            <person name="Chebbi M.A."/>
            <person name="Giraud I."/>
            <person name="Moumen B."/>
            <person name="Laverre T."/>
            <person name="Caubet Y."/>
            <person name="Peccoud J."/>
            <person name="Gilbert C."/>
            <person name="Cordaux R."/>
        </authorList>
    </citation>
    <scope>NUCLEOTIDE SEQUENCE [LARGE SCALE GENOMIC DNA]</scope>
    <source>
        <strain evidence="4">ANa2</strain>
        <tissue evidence="4">Whole body excluding digestive tract and cuticle</tissue>
    </source>
</reference>
<dbReference type="PRINTS" id="PR00929">
    <property type="entry name" value="ATHOOK"/>
</dbReference>
<organism evidence="4 5">
    <name type="scientific">Armadillidium nasatum</name>
    <dbReference type="NCBI Taxonomy" id="96803"/>
    <lineage>
        <taxon>Eukaryota</taxon>
        <taxon>Metazoa</taxon>
        <taxon>Ecdysozoa</taxon>
        <taxon>Arthropoda</taxon>
        <taxon>Crustacea</taxon>
        <taxon>Multicrustacea</taxon>
        <taxon>Malacostraca</taxon>
        <taxon>Eumalacostraca</taxon>
        <taxon>Peracarida</taxon>
        <taxon>Isopoda</taxon>
        <taxon>Oniscidea</taxon>
        <taxon>Crinocheta</taxon>
        <taxon>Armadillidiidae</taxon>
        <taxon>Armadillidium</taxon>
    </lineage>
</organism>
<dbReference type="Proteomes" id="UP000326759">
    <property type="component" value="Unassembled WGS sequence"/>
</dbReference>
<dbReference type="InterPro" id="IPR017956">
    <property type="entry name" value="AT_hook_DNA-bd_motif"/>
</dbReference>